<feature type="domain" description="HD" evidence="2">
    <location>
        <begin position="79"/>
        <end position="206"/>
    </location>
</feature>
<name>A0A0F9WXJ6_9ZZZZ</name>
<evidence type="ECO:0000259" key="2">
    <source>
        <dbReference type="PROSITE" id="PS51831"/>
    </source>
</evidence>
<dbReference type="InterPro" id="IPR006261">
    <property type="entry name" value="dGTPase"/>
</dbReference>
<dbReference type="Gene3D" id="1.10.3210.10">
    <property type="entry name" value="Hypothetical protein af1432"/>
    <property type="match status" value="1"/>
</dbReference>
<sequence>MATEATPRQQYEAAQRRWLAPVAVREADSGGRSHDEPPHPYRSCFQRDRDRIIHCTAFRRLDFKTQVFVPHEHDHFRTRLTHTLEVAQVARTIGRALRLNEDLIEAVALAHDLGHPPFGHCGEEALDELMADAGGFEHNRHSLRVVDYLEHPYPAFRGLNLTRAVRECLACHETRHREPVCADFNDGLAGPLEGQVVDVADEIAYTAADLDDALAVGWIAAEDLSAMEIWRRAWEITEADSPDARWIHKRIRSRVAILSLMVDDVVATTGRATETLTCVDDVRRAGGASAAFSPQMGDQVAELKAFLLAEVYEHPVSEQHRDEGRRIIQDLFTQFVAAPAALPQRYAQRVAADGLERVVCDYIAGMTDRYCRAQHAALLR</sequence>
<evidence type="ECO:0000256" key="1">
    <source>
        <dbReference type="ARBA" id="ARBA00022801"/>
    </source>
</evidence>
<dbReference type="Pfam" id="PF13286">
    <property type="entry name" value="HD_assoc"/>
    <property type="match status" value="1"/>
</dbReference>
<dbReference type="AlphaFoldDB" id="A0A0F9WXJ6"/>
<keyword evidence="1" id="KW-0378">Hydrolase</keyword>
<organism evidence="3">
    <name type="scientific">marine sediment metagenome</name>
    <dbReference type="NCBI Taxonomy" id="412755"/>
    <lineage>
        <taxon>unclassified sequences</taxon>
        <taxon>metagenomes</taxon>
        <taxon>ecological metagenomes</taxon>
    </lineage>
</organism>
<dbReference type="GO" id="GO:0006203">
    <property type="term" value="P:dGTP catabolic process"/>
    <property type="evidence" value="ECO:0007669"/>
    <property type="project" value="TreeGrafter"/>
</dbReference>
<dbReference type="SUPFAM" id="SSF109604">
    <property type="entry name" value="HD-domain/PDEase-like"/>
    <property type="match status" value="1"/>
</dbReference>
<dbReference type="HAMAP" id="MF_01212">
    <property type="entry name" value="dGTPase_type2"/>
    <property type="match status" value="1"/>
</dbReference>
<reference evidence="3" key="1">
    <citation type="journal article" date="2015" name="Nature">
        <title>Complex archaea that bridge the gap between prokaryotes and eukaryotes.</title>
        <authorList>
            <person name="Spang A."/>
            <person name="Saw J.H."/>
            <person name="Jorgensen S.L."/>
            <person name="Zaremba-Niedzwiedzka K."/>
            <person name="Martijn J."/>
            <person name="Lind A.E."/>
            <person name="van Eijk R."/>
            <person name="Schleper C."/>
            <person name="Guy L."/>
            <person name="Ettema T.J."/>
        </authorList>
    </citation>
    <scope>NUCLEOTIDE SEQUENCE</scope>
</reference>
<dbReference type="EMBL" id="LAZR01000180">
    <property type="protein sequence ID" value="KKN83743.1"/>
    <property type="molecule type" value="Genomic_DNA"/>
</dbReference>
<proteinExistence type="inferred from homology"/>
<dbReference type="InterPro" id="IPR006674">
    <property type="entry name" value="HD_domain"/>
</dbReference>
<comment type="caution">
    <text evidence="3">The sequence shown here is derived from an EMBL/GenBank/DDBJ whole genome shotgun (WGS) entry which is preliminary data.</text>
</comment>
<dbReference type="InterPro" id="IPR003607">
    <property type="entry name" value="HD/PDEase_dom"/>
</dbReference>
<dbReference type="InterPro" id="IPR023023">
    <property type="entry name" value="dNTPase_2"/>
</dbReference>
<dbReference type="PROSITE" id="PS51831">
    <property type="entry name" value="HD"/>
    <property type="match status" value="1"/>
</dbReference>
<protein>
    <recommendedName>
        <fullName evidence="2">HD domain-containing protein</fullName>
    </recommendedName>
</protein>
<dbReference type="NCBIfam" id="TIGR01353">
    <property type="entry name" value="dGTP_triPase"/>
    <property type="match status" value="1"/>
</dbReference>
<evidence type="ECO:0000313" key="3">
    <source>
        <dbReference type="EMBL" id="KKN83743.1"/>
    </source>
</evidence>
<dbReference type="Pfam" id="PF01966">
    <property type="entry name" value="HD"/>
    <property type="match status" value="1"/>
</dbReference>
<gene>
    <name evidence="3" type="ORF">LCGC14_0295680</name>
</gene>
<dbReference type="CDD" id="cd00077">
    <property type="entry name" value="HDc"/>
    <property type="match status" value="1"/>
</dbReference>
<dbReference type="InterPro" id="IPR050135">
    <property type="entry name" value="dGTPase-like"/>
</dbReference>
<dbReference type="NCBIfam" id="NF002326">
    <property type="entry name" value="PRK01286.1-1"/>
    <property type="match status" value="1"/>
</dbReference>
<dbReference type="SMART" id="SM00471">
    <property type="entry name" value="HDc"/>
    <property type="match status" value="1"/>
</dbReference>
<dbReference type="PANTHER" id="PTHR11373:SF43">
    <property type="entry name" value="DEOXYGUANOSINETRIPHOSPHATE TRIPHOSPHOHYDROLASE-LIKE PROTEIN"/>
    <property type="match status" value="1"/>
</dbReference>
<dbReference type="PANTHER" id="PTHR11373">
    <property type="entry name" value="DEOXYNUCLEOSIDE TRIPHOSPHATE TRIPHOSPHOHYDROLASE"/>
    <property type="match status" value="1"/>
</dbReference>
<dbReference type="GO" id="GO:0008832">
    <property type="term" value="F:dGTPase activity"/>
    <property type="evidence" value="ECO:0007669"/>
    <property type="project" value="TreeGrafter"/>
</dbReference>
<accession>A0A0F9WXJ6</accession>
<dbReference type="InterPro" id="IPR026875">
    <property type="entry name" value="PHydrolase_assoc_dom"/>
</dbReference>